<dbReference type="InterPro" id="IPR001469">
    <property type="entry name" value="ATP_synth_F1_dsu/esu"/>
</dbReference>
<evidence type="ECO:0000256" key="3">
    <source>
        <dbReference type="ARBA" id="ARBA00022448"/>
    </source>
</evidence>
<reference evidence="11" key="1">
    <citation type="submission" date="2018-05" db="EMBL/GenBank/DDBJ databases">
        <authorList>
            <person name="Li Y."/>
        </authorList>
    </citation>
    <scope>NUCLEOTIDE SEQUENCE [LARGE SCALE GENOMIC DNA]</scope>
    <source>
        <strain evidence="11">sk1b4</strain>
    </source>
</reference>
<comment type="subunit">
    <text evidence="8">F-type ATPases have 2 components, CF(1) - the catalytic core - and CF(0) - the membrane proton channel. CF(1) has five subunits: alpha(3), beta(3), gamma(1), delta(1), epsilon(1). CF(0) has three main subunits: a, b and c.</text>
</comment>
<keyword evidence="4 8" id="KW-0406">Ion transport</keyword>
<proteinExistence type="inferred from homology"/>
<dbReference type="GO" id="GO:0005886">
    <property type="term" value="C:plasma membrane"/>
    <property type="evidence" value="ECO:0007669"/>
    <property type="project" value="UniProtKB-SubCell"/>
</dbReference>
<dbReference type="Gene3D" id="2.60.15.10">
    <property type="entry name" value="F0F1 ATP synthase delta/epsilon subunit, N-terminal"/>
    <property type="match status" value="1"/>
</dbReference>
<evidence type="ECO:0000313" key="11">
    <source>
        <dbReference type="Proteomes" id="UP000245283"/>
    </source>
</evidence>
<dbReference type="NCBIfam" id="TIGR01216">
    <property type="entry name" value="ATP_synt_epsi"/>
    <property type="match status" value="1"/>
</dbReference>
<evidence type="ECO:0000256" key="6">
    <source>
        <dbReference type="ARBA" id="ARBA00023196"/>
    </source>
</evidence>
<organism evidence="10 11">
    <name type="scientific">Ancrocorticia populi</name>
    <dbReference type="NCBI Taxonomy" id="2175228"/>
    <lineage>
        <taxon>Bacteria</taxon>
        <taxon>Bacillati</taxon>
        <taxon>Actinomycetota</taxon>
        <taxon>Actinomycetes</taxon>
        <taxon>Actinomycetales</taxon>
        <taxon>Actinomycetaceae</taxon>
        <taxon>Ancrocorticia</taxon>
    </lineage>
</organism>
<dbReference type="Proteomes" id="UP000245283">
    <property type="component" value="Unassembled WGS sequence"/>
</dbReference>
<keyword evidence="3 8" id="KW-0813">Transport</keyword>
<dbReference type="PANTHER" id="PTHR13822">
    <property type="entry name" value="ATP SYNTHASE DELTA/EPSILON CHAIN"/>
    <property type="match status" value="1"/>
</dbReference>
<protein>
    <submittedName>
        <fullName evidence="10">ATP synthase F1 subunit epsilon</fullName>
    </submittedName>
</protein>
<dbReference type="GO" id="GO:0045259">
    <property type="term" value="C:proton-transporting ATP synthase complex"/>
    <property type="evidence" value="ECO:0007669"/>
    <property type="project" value="UniProtKB-KW"/>
</dbReference>
<keyword evidence="11" id="KW-1185">Reference proteome</keyword>
<accession>A0A2V1K4K5</accession>
<evidence type="ECO:0000313" key="10">
    <source>
        <dbReference type="EMBL" id="PWF24375.1"/>
    </source>
</evidence>
<keyword evidence="5" id="KW-0472">Membrane</keyword>
<comment type="subcellular location">
    <subcellularLocation>
        <location evidence="1">Cell membrane</location>
        <topology evidence="1">Peripheral membrane protein</topology>
    </subcellularLocation>
</comment>
<evidence type="ECO:0000256" key="2">
    <source>
        <dbReference type="ARBA" id="ARBA00005712"/>
    </source>
</evidence>
<feature type="domain" description="ATP synthase F1 complex delta/epsilon subunit N-terminal" evidence="9">
    <location>
        <begin position="3"/>
        <end position="80"/>
    </location>
</feature>
<dbReference type="InterPro" id="IPR020546">
    <property type="entry name" value="ATP_synth_F1_dsu/esu_N"/>
</dbReference>
<comment type="similarity">
    <text evidence="2 8">Belongs to the ATPase epsilon chain family.</text>
</comment>
<dbReference type="Pfam" id="PF02823">
    <property type="entry name" value="ATP-synt_DE_N"/>
    <property type="match status" value="1"/>
</dbReference>
<dbReference type="OrthoDB" id="9791445at2"/>
<keyword evidence="6 8" id="KW-0139">CF(1)</keyword>
<dbReference type="PANTHER" id="PTHR13822:SF10">
    <property type="entry name" value="ATP SYNTHASE EPSILON CHAIN, CHLOROPLASTIC"/>
    <property type="match status" value="1"/>
</dbReference>
<dbReference type="SUPFAM" id="SSF51344">
    <property type="entry name" value="Epsilon subunit of F1F0-ATP synthase N-terminal domain"/>
    <property type="match status" value="1"/>
</dbReference>
<dbReference type="RefSeq" id="WP_109094591.1">
    <property type="nucleotide sequence ID" value="NZ_CAMELQ010000018.1"/>
</dbReference>
<sequence>MLLEIVSPAGVVWTGQAEQIRIPSVGGEMGILAGHTPLMAGLEQGSVIVDTPEGTKLGFSVSEGLVTVDSDHIYVVVQSAEKQEA</sequence>
<evidence type="ECO:0000256" key="1">
    <source>
        <dbReference type="ARBA" id="ARBA00004202"/>
    </source>
</evidence>
<dbReference type="AlphaFoldDB" id="A0A2V1K4K5"/>
<keyword evidence="7 8" id="KW-0066">ATP synthesis</keyword>
<evidence type="ECO:0000256" key="4">
    <source>
        <dbReference type="ARBA" id="ARBA00023065"/>
    </source>
</evidence>
<evidence type="ECO:0000256" key="5">
    <source>
        <dbReference type="ARBA" id="ARBA00023136"/>
    </source>
</evidence>
<evidence type="ECO:0000256" key="8">
    <source>
        <dbReference type="RuleBase" id="RU003656"/>
    </source>
</evidence>
<gene>
    <name evidence="10" type="primary">atpC</name>
    <name evidence="10" type="ORF">DD236_11770</name>
</gene>
<evidence type="ECO:0000256" key="7">
    <source>
        <dbReference type="ARBA" id="ARBA00023310"/>
    </source>
</evidence>
<dbReference type="GO" id="GO:0046933">
    <property type="term" value="F:proton-transporting ATP synthase activity, rotational mechanism"/>
    <property type="evidence" value="ECO:0007669"/>
    <property type="project" value="InterPro"/>
</dbReference>
<evidence type="ECO:0000259" key="9">
    <source>
        <dbReference type="Pfam" id="PF02823"/>
    </source>
</evidence>
<dbReference type="EMBL" id="QETB01000008">
    <property type="protein sequence ID" value="PWF24375.1"/>
    <property type="molecule type" value="Genomic_DNA"/>
</dbReference>
<dbReference type="InterPro" id="IPR036771">
    <property type="entry name" value="ATPsynth_dsu/esu_N"/>
</dbReference>
<comment type="caution">
    <text evidence="10">The sequence shown here is derived from an EMBL/GenBank/DDBJ whole genome shotgun (WGS) entry which is preliminary data.</text>
</comment>
<name>A0A2V1K4K5_9ACTO</name>
<dbReference type="CDD" id="cd12152">
    <property type="entry name" value="F1-ATPase_delta"/>
    <property type="match status" value="1"/>
</dbReference>